<gene>
    <name evidence="3" type="ORF">PVAP13_3NG211600</name>
    <name evidence="4" type="ORF">PVAP13_3NG215116</name>
</gene>
<organism evidence="4 5">
    <name type="scientific">Panicum virgatum</name>
    <name type="common">Blackwell switchgrass</name>
    <dbReference type="NCBI Taxonomy" id="38727"/>
    <lineage>
        <taxon>Eukaryota</taxon>
        <taxon>Viridiplantae</taxon>
        <taxon>Streptophyta</taxon>
        <taxon>Embryophyta</taxon>
        <taxon>Tracheophyta</taxon>
        <taxon>Spermatophyta</taxon>
        <taxon>Magnoliopsida</taxon>
        <taxon>Liliopsida</taxon>
        <taxon>Poales</taxon>
        <taxon>Poaceae</taxon>
        <taxon>PACMAD clade</taxon>
        <taxon>Panicoideae</taxon>
        <taxon>Panicodae</taxon>
        <taxon>Paniceae</taxon>
        <taxon>Panicinae</taxon>
        <taxon>Panicum</taxon>
        <taxon>Panicum sect. Hiantes</taxon>
    </lineage>
</organism>
<evidence type="ECO:0000256" key="1">
    <source>
        <dbReference type="SAM" id="MobiDB-lite"/>
    </source>
</evidence>
<feature type="region of interest" description="Disordered" evidence="1">
    <location>
        <begin position="109"/>
        <end position="164"/>
    </location>
</feature>
<evidence type="ECO:0000256" key="2">
    <source>
        <dbReference type="SAM" id="SignalP"/>
    </source>
</evidence>
<protein>
    <submittedName>
        <fullName evidence="4">Uncharacterized protein</fullName>
    </submittedName>
</protein>
<comment type="caution">
    <text evidence="4">The sequence shown here is derived from an EMBL/GenBank/DDBJ whole genome shotgun (WGS) entry which is preliminary data.</text>
</comment>
<evidence type="ECO:0000313" key="5">
    <source>
        <dbReference type="Proteomes" id="UP000823388"/>
    </source>
</evidence>
<proteinExistence type="predicted"/>
<feature type="signal peptide" evidence="2">
    <location>
        <begin position="1"/>
        <end position="23"/>
    </location>
</feature>
<dbReference type="EMBL" id="CM029042">
    <property type="protein sequence ID" value="KAG2620663.1"/>
    <property type="molecule type" value="Genomic_DNA"/>
</dbReference>
<reference evidence="4" key="1">
    <citation type="submission" date="2020-05" db="EMBL/GenBank/DDBJ databases">
        <title>WGS assembly of Panicum virgatum.</title>
        <authorList>
            <person name="Lovell J.T."/>
            <person name="Jenkins J."/>
            <person name="Shu S."/>
            <person name="Juenger T.E."/>
            <person name="Schmutz J."/>
        </authorList>
    </citation>
    <scope>NUCLEOTIDE SEQUENCE</scope>
    <source>
        <strain evidence="4">AP13</strain>
    </source>
</reference>
<keyword evidence="5" id="KW-1185">Reference proteome</keyword>
<evidence type="ECO:0000313" key="4">
    <source>
        <dbReference type="EMBL" id="KAG2620663.1"/>
    </source>
</evidence>
<evidence type="ECO:0000313" key="3">
    <source>
        <dbReference type="EMBL" id="KAG2620662.1"/>
    </source>
</evidence>
<dbReference type="AlphaFoldDB" id="A0A8T0UID3"/>
<name>A0A8T0UID3_PANVG</name>
<dbReference type="EMBL" id="CM029042">
    <property type="protein sequence ID" value="KAG2620662.1"/>
    <property type="molecule type" value="Genomic_DNA"/>
</dbReference>
<dbReference type="Proteomes" id="UP000823388">
    <property type="component" value="Chromosome 3N"/>
</dbReference>
<feature type="compositionally biased region" description="Pro residues" evidence="1">
    <location>
        <begin position="50"/>
        <end position="63"/>
    </location>
</feature>
<accession>A0A8T0UID3</accession>
<keyword evidence="2" id="KW-0732">Signal</keyword>
<sequence length="164" mass="18053">MGSISHVVCFCMIALFFISSVHGRQLSFLQDEGMERVLNQHISTLDYPDPNTPPSFKRPPRSPPANKQFPEADEGMDKITQHISTLDYADPSPTPAPLRPLIPYIPPANKQFPEAGGSRATEKHHDRRANLPQADPPSSLQMTPGDWIPTDGLFGSPSLGTNRV</sequence>
<feature type="chain" id="PRO_5036274843" evidence="2">
    <location>
        <begin position="24"/>
        <end position="164"/>
    </location>
</feature>
<feature type="region of interest" description="Disordered" evidence="1">
    <location>
        <begin position="44"/>
        <end position="71"/>
    </location>
</feature>